<dbReference type="GO" id="GO:0004850">
    <property type="term" value="F:uridine phosphorylase activity"/>
    <property type="evidence" value="ECO:0007669"/>
    <property type="project" value="InterPro"/>
</dbReference>
<evidence type="ECO:0000256" key="3">
    <source>
        <dbReference type="SAM" id="MobiDB-lite"/>
    </source>
</evidence>
<dbReference type="CDD" id="cd17763">
    <property type="entry name" value="UP_hUPP-like"/>
    <property type="match status" value="1"/>
</dbReference>
<keyword evidence="6" id="KW-1185">Reference proteome</keyword>
<dbReference type="GO" id="GO:0006218">
    <property type="term" value="P:uridine catabolic process"/>
    <property type="evidence" value="ECO:0007669"/>
    <property type="project" value="TreeGrafter"/>
</dbReference>
<dbReference type="EMBL" id="OV121134">
    <property type="protein sequence ID" value="CAH0553325.1"/>
    <property type="molecule type" value="Genomic_DNA"/>
</dbReference>
<feature type="domain" description="Nucleoside phosphorylase" evidence="4">
    <location>
        <begin position="61"/>
        <end position="310"/>
    </location>
</feature>
<proteinExistence type="inferred from homology"/>
<feature type="binding site" evidence="2">
    <location>
        <position position="223"/>
    </location>
    <ligand>
        <name>substrate</name>
    </ligand>
</feature>
<evidence type="ECO:0000313" key="6">
    <source>
        <dbReference type="Proteomes" id="UP001154078"/>
    </source>
</evidence>
<dbReference type="AlphaFoldDB" id="A0A9P0B1H7"/>
<dbReference type="InterPro" id="IPR000845">
    <property type="entry name" value="Nucleoside_phosphorylase_d"/>
</dbReference>
<evidence type="ECO:0000313" key="5">
    <source>
        <dbReference type="EMBL" id="CAH0553325.1"/>
    </source>
</evidence>
<gene>
    <name evidence="5" type="ORF">MELIAE_LOCUS5343</name>
</gene>
<dbReference type="Proteomes" id="UP001154078">
    <property type="component" value="Chromosome 3"/>
</dbReference>
<dbReference type="OrthoDB" id="204058at2759"/>
<dbReference type="Gene3D" id="3.40.50.1580">
    <property type="entry name" value="Nucleoside phosphorylase domain"/>
    <property type="match status" value="1"/>
</dbReference>
<accession>A0A9P0B1H7</accession>
<dbReference type="SUPFAM" id="SSF53167">
    <property type="entry name" value="Purine and uridine phosphorylases"/>
    <property type="match status" value="1"/>
</dbReference>
<evidence type="ECO:0000259" key="4">
    <source>
        <dbReference type="Pfam" id="PF01048"/>
    </source>
</evidence>
<dbReference type="PANTHER" id="PTHR43691:SF11">
    <property type="entry name" value="FI09636P-RELATED"/>
    <property type="match status" value="1"/>
</dbReference>
<feature type="binding site" evidence="2">
    <location>
        <position position="100"/>
    </location>
    <ligand>
        <name>phosphate</name>
        <dbReference type="ChEBI" id="CHEBI:43474"/>
    </ligand>
</feature>
<evidence type="ECO:0000256" key="1">
    <source>
        <dbReference type="ARBA" id="ARBA00010456"/>
    </source>
</evidence>
<dbReference type="Pfam" id="PF01048">
    <property type="entry name" value="PNP_UDP_1"/>
    <property type="match status" value="1"/>
</dbReference>
<reference evidence="5" key="1">
    <citation type="submission" date="2021-12" db="EMBL/GenBank/DDBJ databases">
        <authorList>
            <person name="King R."/>
        </authorList>
    </citation>
    <scope>NUCLEOTIDE SEQUENCE</scope>
</reference>
<evidence type="ECO:0000256" key="2">
    <source>
        <dbReference type="PIRSR" id="PIRSR610059-50"/>
    </source>
</evidence>
<feature type="binding site" evidence="2">
    <location>
        <begin position="144"/>
        <end position="147"/>
    </location>
    <ligand>
        <name>phosphate</name>
        <dbReference type="ChEBI" id="CHEBI:43474"/>
    </ligand>
</feature>
<comment type="similarity">
    <text evidence="1">Belongs to the PNP/UDP phosphorylase family.</text>
</comment>
<dbReference type="PANTHER" id="PTHR43691">
    <property type="entry name" value="URIDINE PHOSPHORYLASE"/>
    <property type="match status" value="1"/>
</dbReference>
<dbReference type="InterPro" id="IPR010059">
    <property type="entry name" value="Uridine_phosphorylase_euk"/>
</dbReference>
<sequence length="316" mass="35316">MFTNGNPKNEESEESKLDTRYSDGAVRLRNPHIELMGQDILYHLAMGTESHNLVEMFGDVKFVCMGGTPQRMENFAHYVMKEIDFNLPIGATLIDLSQYRYSMYKVGPVLSISHGMGISSIGILLHEIIKLMFHAKVKNPIFFRIGTSGGVGVKGGTVVISDTACDELLNNYYETPIVGNLVKRPAILDQSLVQELKALADPEDPYDVVTGGTMCANDFYEGQGRLDGAFCNYSEKDKMDYLKKLQNHGVKNIEMEVVPFAAMTHHAGIRAAVVCVTFLDRLKGDQVDISKEVMNEWQVRPQKLVAKYIKKLLKAL</sequence>
<feature type="region of interest" description="Disordered" evidence="3">
    <location>
        <begin position="1"/>
        <end position="20"/>
    </location>
</feature>
<dbReference type="NCBIfam" id="TIGR01719">
    <property type="entry name" value="euk_UDPppase"/>
    <property type="match status" value="1"/>
</dbReference>
<name>A0A9P0B1H7_BRAAE</name>
<organism evidence="5 6">
    <name type="scientific">Brassicogethes aeneus</name>
    <name type="common">Rape pollen beetle</name>
    <name type="synonym">Meligethes aeneus</name>
    <dbReference type="NCBI Taxonomy" id="1431903"/>
    <lineage>
        <taxon>Eukaryota</taxon>
        <taxon>Metazoa</taxon>
        <taxon>Ecdysozoa</taxon>
        <taxon>Arthropoda</taxon>
        <taxon>Hexapoda</taxon>
        <taxon>Insecta</taxon>
        <taxon>Pterygota</taxon>
        <taxon>Neoptera</taxon>
        <taxon>Endopterygota</taxon>
        <taxon>Coleoptera</taxon>
        <taxon>Polyphaga</taxon>
        <taxon>Cucujiformia</taxon>
        <taxon>Nitidulidae</taxon>
        <taxon>Meligethinae</taxon>
        <taxon>Brassicogethes</taxon>
    </lineage>
</organism>
<feature type="compositionally biased region" description="Basic and acidic residues" evidence="3">
    <location>
        <begin position="8"/>
        <end position="20"/>
    </location>
</feature>
<dbReference type="GO" id="GO:0005829">
    <property type="term" value="C:cytosol"/>
    <property type="evidence" value="ECO:0007669"/>
    <property type="project" value="TreeGrafter"/>
</dbReference>
<dbReference type="InterPro" id="IPR035994">
    <property type="entry name" value="Nucleoside_phosphorylase_sf"/>
</dbReference>
<feature type="binding site" evidence="2">
    <location>
        <position position="225"/>
    </location>
    <ligand>
        <name>substrate</name>
    </ligand>
</feature>
<protein>
    <recommendedName>
        <fullName evidence="4">Nucleoside phosphorylase domain-containing protein</fullName>
    </recommendedName>
</protein>
<dbReference type="GO" id="GO:0009166">
    <property type="term" value="P:nucleotide catabolic process"/>
    <property type="evidence" value="ECO:0007669"/>
    <property type="project" value="InterPro"/>
</dbReference>